<dbReference type="SUPFAM" id="SSF51905">
    <property type="entry name" value="FAD/NAD(P)-binding domain"/>
    <property type="match status" value="1"/>
</dbReference>
<dbReference type="EMBL" id="LGRX02034691">
    <property type="protein sequence ID" value="KAK3237152.1"/>
    <property type="molecule type" value="Genomic_DNA"/>
</dbReference>
<sequence>MCLPAMFPTPLCIPAVSIEAVVSIYLAAAHSLTPVDDEDEWDHCPAYAQGPIWLPPFMGSRPLANDAIDPPPDASRSGAGLCCAKQLKKSGVPFVLLEAADEVGGRVRTDKYEGFTLDHGFQIFLTSYPEVKDQLDYEALDLKPFYAGADVHWNGGFHRVADPFRHPLDGVASIPNAIGSPLDKVRVGLVRLAAVVQSSDGIFQAEETTIEKRLRELSFSEEMIDRFFRPFLGGIFFDNKLQTTSRLFTFVMRMLALGSNCLPAAGIAAVSNQLVAGLPGEAVRTGARVAEVRSASGETPSSVVLADGTVISASKGVVVAVEGPEAGRLLGTSLDSAPSQKGSGVGTACIYFAAPKPYNHDAILYLNGDGKGLVNNCTFLSNVAPSYAPPGQALLSVSVVGIPDMTDDELIEAVKEELADWFGKEQPASWRPLKVYRIPFSQPPQSPPTNAARSVRLGGCLYVCGDHRETATLDGAFKSGRRAAEAICEDAQS</sequence>
<protein>
    <recommendedName>
        <fullName evidence="1">Amine oxidase domain-containing protein</fullName>
    </recommendedName>
</protein>
<dbReference type="AlphaFoldDB" id="A0AAE0BIM7"/>
<gene>
    <name evidence="2" type="ORF">CYMTET_52754</name>
</gene>
<feature type="domain" description="Amine oxidase" evidence="1">
    <location>
        <begin position="79"/>
        <end position="487"/>
    </location>
</feature>
<dbReference type="InterPro" id="IPR036188">
    <property type="entry name" value="FAD/NAD-bd_sf"/>
</dbReference>
<reference evidence="2 3" key="1">
    <citation type="journal article" date="2015" name="Genome Biol. Evol.">
        <title>Comparative Genomics of a Bacterivorous Green Alga Reveals Evolutionary Causalities and Consequences of Phago-Mixotrophic Mode of Nutrition.</title>
        <authorList>
            <person name="Burns J.A."/>
            <person name="Paasch A."/>
            <person name="Narechania A."/>
            <person name="Kim E."/>
        </authorList>
    </citation>
    <scope>NUCLEOTIDE SEQUENCE [LARGE SCALE GENOMIC DNA]</scope>
    <source>
        <strain evidence="2 3">PLY_AMNH</strain>
    </source>
</reference>
<accession>A0AAE0BIM7</accession>
<evidence type="ECO:0000259" key="1">
    <source>
        <dbReference type="Pfam" id="PF01593"/>
    </source>
</evidence>
<name>A0AAE0BIM7_9CHLO</name>
<dbReference type="Pfam" id="PF01593">
    <property type="entry name" value="Amino_oxidase"/>
    <property type="match status" value="1"/>
</dbReference>
<dbReference type="Proteomes" id="UP001190700">
    <property type="component" value="Unassembled WGS sequence"/>
</dbReference>
<organism evidence="2 3">
    <name type="scientific">Cymbomonas tetramitiformis</name>
    <dbReference type="NCBI Taxonomy" id="36881"/>
    <lineage>
        <taxon>Eukaryota</taxon>
        <taxon>Viridiplantae</taxon>
        <taxon>Chlorophyta</taxon>
        <taxon>Pyramimonadophyceae</taxon>
        <taxon>Pyramimonadales</taxon>
        <taxon>Pyramimonadaceae</taxon>
        <taxon>Cymbomonas</taxon>
    </lineage>
</organism>
<evidence type="ECO:0000313" key="3">
    <source>
        <dbReference type="Proteomes" id="UP001190700"/>
    </source>
</evidence>
<dbReference type="GO" id="GO:0016491">
    <property type="term" value="F:oxidoreductase activity"/>
    <property type="evidence" value="ECO:0007669"/>
    <property type="project" value="InterPro"/>
</dbReference>
<proteinExistence type="predicted"/>
<dbReference type="Gene3D" id="3.50.50.60">
    <property type="entry name" value="FAD/NAD(P)-binding domain"/>
    <property type="match status" value="1"/>
</dbReference>
<comment type="caution">
    <text evidence="2">The sequence shown here is derived from an EMBL/GenBank/DDBJ whole genome shotgun (WGS) entry which is preliminary data.</text>
</comment>
<dbReference type="InterPro" id="IPR002937">
    <property type="entry name" value="Amino_oxidase"/>
</dbReference>
<dbReference type="PANTHER" id="PTHR42841">
    <property type="entry name" value="AMINE OXIDASE"/>
    <property type="match status" value="1"/>
</dbReference>
<keyword evidence="3" id="KW-1185">Reference proteome</keyword>
<evidence type="ECO:0000313" key="2">
    <source>
        <dbReference type="EMBL" id="KAK3237152.1"/>
    </source>
</evidence>